<dbReference type="Gene3D" id="1.10.10.60">
    <property type="entry name" value="Homeodomain-like"/>
    <property type="match status" value="1"/>
</dbReference>
<dbReference type="OrthoDB" id="1865198at2759"/>
<dbReference type="Pfam" id="PF13837">
    <property type="entry name" value="Myb_DNA-bind_4"/>
    <property type="match status" value="1"/>
</dbReference>
<dbReference type="Proteomes" id="UP000694853">
    <property type="component" value="Unplaced"/>
</dbReference>
<feature type="domain" description="Myb-like" evidence="3">
    <location>
        <begin position="35"/>
        <end position="106"/>
    </location>
</feature>
<dbReference type="PROSITE" id="PS50090">
    <property type="entry name" value="MYB_LIKE"/>
    <property type="match status" value="1"/>
</dbReference>
<proteinExistence type="predicted"/>
<organism evidence="4 5">
    <name type="scientific">Abrus precatorius</name>
    <name type="common">Indian licorice</name>
    <name type="synonym">Glycine abrus</name>
    <dbReference type="NCBI Taxonomy" id="3816"/>
    <lineage>
        <taxon>Eukaryota</taxon>
        <taxon>Viridiplantae</taxon>
        <taxon>Streptophyta</taxon>
        <taxon>Embryophyta</taxon>
        <taxon>Tracheophyta</taxon>
        <taxon>Spermatophyta</taxon>
        <taxon>Magnoliopsida</taxon>
        <taxon>eudicotyledons</taxon>
        <taxon>Gunneridae</taxon>
        <taxon>Pentapetalae</taxon>
        <taxon>rosids</taxon>
        <taxon>fabids</taxon>
        <taxon>Fabales</taxon>
        <taxon>Fabaceae</taxon>
        <taxon>Papilionoideae</taxon>
        <taxon>50 kb inversion clade</taxon>
        <taxon>NPAAA clade</taxon>
        <taxon>indigoferoid/millettioid clade</taxon>
        <taxon>Abreae</taxon>
        <taxon>Abrus</taxon>
    </lineage>
</organism>
<dbReference type="RefSeq" id="XP_027352057.1">
    <property type="nucleotide sequence ID" value="XM_027496256.1"/>
</dbReference>
<dbReference type="PANTHER" id="PTHR47211:SF4">
    <property type="entry name" value="MYB_SANT-LIKE DNA-BINDING DOMAIN PROTEIN"/>
    <property type="match status" value="1"/>
</dbReference>
<feature type="region of interest" description="Disordered" evidence="2">
    <location>
        <begin position="1"/>
        <end position="42"/>
    </location>
</feature>
<name>A0A8B8L763_ABRPR</name>
<feature type="coiled-coil region" evidence="1">
    <location>
        <begin position="270"/>
        <end position="301"/>
    </location>
</feature>
<sequence>MALDNPSNPNSVDGEPDGAGNGAPPSSAVDGDDGRPAARLPRWTRQEILVLIQGKSDAESRFKPGRGGGSAFGSSEPKWALVSSYCKKHGVNREPVQCRKRWSNLAGDYKKIKEWESQARDETESFWLMRNDLRRERKLPGYFDREVYDILDSPSTAPPPPVEAPSTVVDEEVHLYDSNRRVGGEDGLFSDCEKDEVLGTAKDVPAPVPISEKQYQLHLQGCEGEGNAQGGTNEKQPASNPEMGSTSQGGQKRKRCATDGEEEILQSQLIDVLEKNGKMLRDQLEAQNMNFQLDRQQQKDTASTIVAVLDKLADALGRIADKL</sequence>
<dbReference type="KEGG" id="aprc:113862942"/>
<feature type="compositionally biased region" description="Polar residues" evidence="2">
    <location>
        <begin position="1"/>
        <end position="11"/>
    </location>
</feature>
<feature type="region of interest" description="Disordered" evidence="2">
    <location>
        <begin position="150"/>
        <end position="169"/>
    </location>
</feature>
<evidence type="ECO:0000256" key="2">
    <source>
        <dbReference type="SAM" id="MobiDB-lite"/>
    </source>
</evidence>
<evidence type="ECO:0000313" key="5">
    <source>
        <dbReference type="RefSeq" id="XP_027352057.1"/>
    </source>
</evidence>
<dbReference type="InterPro" id="IPR001005">
    <property type="entry name" value="SANT/Myb"/>
</dbReference>
<dbReference type="CDD" id="cd12203">
    <property type="entry name" value="GT1"/>
    <property type="match status" value="1"/>
</dbReference>
<evidence type="ECO:0000259" key="3">
    <source>
        <dbReference type="PROSITE" id="PS50090"/>
    </source>
</evidence>
<protein>
    <submittedName>
        <fullName evidence="5">Trihelix transcription factor ASR3-like isoform X1</fullName>
    </submittedName>
</protein>
<dbReference type="PANTHER" id="PTHR47211">
    <property type="entry name" value="TRIHELIX TRANSCRIPTION FACTOR ASR3"/>
    <property type="match status" value="1"/>
</dbReference>
<accession>A0A8B8L763</accession>
<reference evidence="4" key="1">
    <citation type="journal article" date="2019" name="Toxins">
        <title>Detection of Abrin-Like and Prepropulchellin-Like Toxin Genes and Transcripts Using Whole Genome Sequencing and Full-Length Transcript Sequencing of Abrus precatorius.</title>
        <authorList>
            <person name="Hovde B.T."/>
            <person name="Daligault H.E."/>
            <person name="Hanschen E.R."/>
            <person name="Kunde Y.A."/>
            <person name="Johnson M.B."/>
            <person name="Starkenburg S.R."/>
            <person name="Johnson S.L."/>
        </authorList>
    </citation>
    <scope>NUCLEOTIDE SEQUENCE [LARGE SCALE GENOMIC DNA]</scope>
</reference>
<dbReference type="InterPro" id="IPR044822">
    <property type="entry name" value="Myb_DNA-bind_4"/>
</dbReference>
<keyword evidence="1" id="KW-0175">Coiled coil</keyword>
<reference evidence="5" key="2">
    <citation type="submission" date="2025-08" db="UniProtKB">
        <authorList>
            <consortium name="RefSeq"/>
        </authorList>
    </citation>
    <scope>IDENTIFICATION</scope>
    <source>
        <tissue evidence="5">Young leaves</tissue>
    </source>
</reference>
<dbReference type="GeneID" id="113862942"/>
<evidence type="ECO:0000313" key="4">
    <source>
        <dbReference type="Proteomes" id="UP000694853"/>
    </source>
</evidence>
<keyword evidence="4" id="KW-1185">Reference proteome</keyword>
<feature type="region of interest" description="Disordered" evidence="2">
    <location>
        <begin position="219"/>
        <end position="260"/>
    </location>
</feature>
<gene>
    <name evidence="5" type="primary">LOC113862942</name>
</gene>
<feature type="region of interest" description="Disordered" evidence="2">
    <location>
        <begin position="56"/>
        <end position="75"/>
    </location>
</feature>
<dbReference type="AlphaFoldDB" id="A0A8B8L763"/>
<evidence type="ECO:0000256" key="1">
    <source>
        <dbReference type="SAM" id="Coils"/>
    </source>
</evidence>
<feature type="compositionally biased region" description="Polar residues" evidence="2">
    <location>
        <begin position="230"/>
        <end position="250"/>
    </location>
</feature>